<evidence type="ECO:0000259" key="2">
    <source>
        <dbReference type="PROSITE" id="PS51109"/>
    </source>
</evidence>
<dbReference type="Pfam" id="PF07501">
    <property type="entry name" value="G5"/>
    <property type="match status" value="1"/>
</dbReference>
<organism evidence="4 5">
    <name type="scientific">Fumia xinanensis</name>
    <dbReference type="NCBI Taxonomy" id="2763659"/>
    <lineage>
        <taxon>Bacteria</taxon>
        <taxon>Bacillati</taxon>
        <taxon>Bacillota</taxon>
        <taxon>Clostridia</taxon>
        <taxon>Eubacteriales</taxon>
        <taxon>Oscillospiraceae</taxon>
        <taxon>Fumia</taxon>
    </lineage>
</organism>
<dbReference type="Pfam" id="PF01476">
    <property type="entry name" value="LysM"/>
    <property type="match status" value="1"/>
</dbReference>
<dbReference type="CDD" id="cd12797">
    <property type="entry name" value="M23_peptidase"/>
    <property type="match status" value="1"/>
</dbReference>
<reference evidence="4" key="1">
    <citation type="submission" date="2020-08" db="EMBL/GenBank/DDBJ databases">
        <title>Genome public.</title>
        <authorList>
            <person name="Liu C."/>
            <person name="Sun Q."/>
        </authorList>
    </citation>
    <scope>NUCLEOTIDE SEQUENCE</scope>
    <source>
        <strain evidence="4">NSJ-33</strain>
    </source>
</reference>
<dbReference type="SUPFAM" id="SSF51261">
    <property type="entry name" value="Duplicated hybrid motif"/>
    <property type="match status" value="1"/>
</dbReference>
<dbReference type="EMBL" id="JACRSV010000003">
    <property type="protein sequence ID" value="MBC8560464.1"/>
    <property type="molecule type" value="Genomic_DNA"/>
</dbReference>
<dbReference type="PROSITE" id="PS51782">
    <property type="entry name" value="LYSM"/>
    <property type="match status" value="1"/>
</dbReference>
<sequence length="595" mass="64897">MALHSKDGWSKAKENLISASKSAKEHTKKWFLYIKEKTKATCIVAGTKLGELCAFTGEAALMDLEKVQAVSQKKAHVVKKVAAPKVHIAKHHAKQKWTAASKKLSAPFAKLKRVPQILLEGYQNNGFSGVFHSVKNGIRNNPSVLKTFINYAAPVVGIFVLVQVVASSMNVTYALAVEQDGKVIAYVQDEAIYTEARKDLQNRIVSTSDDQIFELDPSFTVVKVEKDRVSDVPEVTDNLIQMSSQDIMEAQGLYIDGEFYGAVTDQSLIRSILDSTLDSYRSDNAKEKVEFTKNIELKEGLYLTDSIVSDADMEDLLLSDVQAERTYTIQKGDSPTLIADKNGVPYELFKAMNPTIEEECMIGDEAIIANQEPFLSVRVTKEITYTEEIPYETEVTEDANKNKGYSETVQKGAKGSKEVTASVEYVNNIEESREILSSTVTQEPVTEKIVKGTKVQTVGRSSYVPSSTGSGKVSGNFIWPVGGNGGRISCYYGSGGHRGLDIAASYGTPVRASAAGKVVVSGWYYSYGKCVVIDHGNGVRTLYGHNSSLNVSVGQYVSQGQQIAGVGSTGYSTGNHCHFEVQINGGTRNPLNYIG</sequence>
<feature type="domain" description="G5" evidence="2">
    <location>
        <begin position="375"/>
        <end position="455"/>
    </location>
</feature>
<dbReference type="RefSeq" id="WP_249295451.1">
    <property type="nucleotide sequence ID" value="NZ_JACRSV010000003.1"/>
</dbReference>
<dbReference type="InterPro" id="IPR016047">
    <property type="entry name" value="M23ase_b-sheet_dom"/>
</dbReference>
<keyword evidence="5" id="KW-1185">Reference proteome</keyword>
<name>A0A926E2H9_9FIRM</name>
<dbReference type="GO" id="GO:0004222">
    <property type="term" value="F:metalloendopeptidase activity"/>
    <property type="evidence" value="ECO:0007669"/>
    <property type="project" value="TreeGrafter"/>
</dbReference>
<dbReference type="PROSITE" id="PS51109">
    <property type="entry name" value="G5"/>
    <property type="match status" value="1"/>
</dbReference>
<feature type="domain" description="LysM" evidence="3">
    <location>
        <begin position="325"/>
        <end position="375"/>
    </location>
</feature>
<dbReference type="CDD" id="cd00118">
    <property type="entry name" value="LysM"/>
    <property type="match status" value="1"/>
</dbReference>
<dbReference type="InterPro" id="IPR018392">
    <property type="entry name" value="LysM"/>
</dbReference>
<evidence type="ECO:0000313" key="5">
    <source>
        <dbReference type="Proteomes" id="UP000610760"/>
    </source>
</evidence>
<dbReference type="InterPro" id="IPR011098">
    <property type="entry name" value="G5_dom"/>
</dbReference>
<dbReference type="PANTHER" id="PTHR21666:SF270">
    <property type="entry name" value="MUREIN HYDROLASE ACTIVATOR ENVC"/>
    <property type="match status" value="1"/>
</dbReference>
<dbReference type="Pfam" id="PF01551">
    <property type="entry name" value="Peptidase_M23"/>
    <property type="match status" value="1"/>
</dbReference>
<keyword evidence="1" id="KW-0732">Signal</keyword>
<dbReference type="Gene3D" id="3.10.350.10">
    <property type="entry name" value="LysM domain"/>
    <property type="match status" value="1"/>
</dbReference>
<gene>
    <name evidence="4" type="ORF">H8710_10360</name>
</gene>
<dbReference type="InterPro" id="IPR011055">
    <property type="entry name" value="Dup_hybrid_motif"/>
</dbReference>
<dbReference type="Gene3D" id="2.20.230.10">
    <property type="entry name" value="Resuscitation-promoting factor rpfb"/>
    <property type="match status" value="1"/>
</dbReference>
<evidence type="ECO:0000259" key="3">
    <source>
        <dbReference type="PROSITE" id="PS51782"/>
    </source>
</evidence>
<dbReference type="SMART" id="SM01208">
    <property type="entry name" value="G5"/>
    <property type="match status" value="1"/>
</dbReference>
<evidence type="ECO:0000313" key="4">
    <source>
        <dbReference type="EMBL" id="MBC8560464.1"/>
    </source>
</evidence>
<accession>A0A926E2H9</accession>
<dbReference type="Gene3D" id="2.70.70.10">
    <property type="entry name" value="Glucose Permease (Domain IIA)"/>
    <property type="match status" value="1"/>
</dbReference>
<dbReference type="InterPro" id="IPR036779">
    <property type="entry name" value="LysM_dom_sf"/>
</dbReference>
<dbReference type="PANTHER" id="PTHR21666">
    <property type="entry name" value="PEPTIDASE-RELATED"/>
    <property type="match status" value="1"/>
</dbReference>
<protein>
    <submittedName>
        <fullName evidence="4">Peptidoglycan DD-metalloendopeptidase family protein</fullName>
    </submittedName>
</protein>
<dbReference type="Proteomes" id="UP000610760">
    <property type="component" value="Unassembled WGS sequence"/>
</dbReference>
<proteinExistence type="predicted"/>
<dbReference type="AlphaFoldDB" id="A0A926E2H9"/>
<dbReference type="InterPro" id="IPR050570">
    <property type="entry name" value="Cell_wall_metabolism_enzyme"/>
</dbReference>
<comment type="caution">
    <text evidence="4">The sequence shown here is derived from an EMBL/GenBank/DDBJ whole genome shotgun (WGS) entry which is preliminary data.</text>
</comment>
<evidence type="ECO:0000256" key="1">
    <source>
        <dbReference type="ARBA" id="ARBA00022729"/>
    </source>
</evidence>